<proteinExistence type="predicted"/>
<accession>X1E102</accession>
<evidence type="ECO:0000313" key="1">
    <source>
        <dbReference type="EMBL" id="GAH02343.1"/>
    </source>
</evidence>
<dbReference type="AlphaFoldDB" id="X1E102"/>
<gene>
    <name evidence="1" type="ORF">S01H4_43867</name>
</gene>
<organism evidence="1">
    <name type="scientific">marine sediment metagenome</name>
    <dbReference type="NCBI Taxonomy" id="412755"/>
    <lineage>
        <taxon>unclassified sequences</taxon>
        <taxon>metagenomes</taxon>
        <taxon>ecological metagenomes</taxon>
    </lineage>
</organism>
<name>X1E102_9ZZZZ</name>
<protein>
    <submittedName>
        <fullName evidence="1">Uncharacterized protein</fullName>
    </submittedName>
</protein>
<sequence length="112" mass="12580">MAVTTAKTVENMLGSYMETADAQDSMIDLVTLDTPDGRAMQDAGNFRWKNVQQRRPVITGWDVSNEAQGIIRETYPQVLGTPSNDVIIWAINCIHGLVSSNLLCVKYWFLSW</sequence>
<reference evidence="1" key="1">
    <citation type="journal article" date="2014" name="Front. Microbiol.">
        <title>High frequency of phylogenetically diverse reductive dehalogenase-homologous genes in deep subseafloor sedimentary metagenomes.</title>
        <authorList>
            <person name="Kawai M."/>
            <person name="Futagami T."/>
            <person name="Toyoda A."/>
            <person name="Takaki Y."/>
            <person name="Nishi S."/>
            <person name="Hori S."/>
            <person name="Arai W."/>
            <person name="Tsubouchi T."/>
            <person name="Morono Y."/>
            <person name="Uchiyama I."/>
            <person name="Ito T."/>
            <person name="Fujiyama A."/>
            <person name="Inagaki F."/>
            <person name="Takami H."/>
        </authorList>
    </citation>
    <scope>NUCLEOTIDE SEQUENCE</scope>
    <source>
        <strain evidence="1">Expedition CK06-06</strain>
    </source>
</reference>
<comment type="caution">
    <text evidence="1">The sequence shown here is derived from an EMBL/GenBank/DDBJ whole genome shotgun (WGS) entry which is preliminary data.</text>
</comment>
<dbReference type="EMBL" id="BART01024246">
    <property type="protein sequence ID" value="GAH02343.1"/>
    <property type="molecule type" value="Genomic_DNA"/>
</dbReference>